<feature type="compositionally biased region" description="Pro residues" evidence="1">
    <location>
        <begin position="1"/>
        <end position="15"/>
    </location>
</feature>
<dbReference type="Proteomes" id="UP001469553">
    <property type="component" value="Unassembled WGS sequence"/>
</dbReference>
<protein>
    <submittedName>
        <fullName evidence="2">Uncharacterized protein</fullName>
    </submittedName>
</protein>
<keyword evidence="3" id="KW-1185">Reference proteome</keyword>
<evidence type="ECO:0000313" key="2">
    <source>
        <dbReference type="EMBL" id="MEQ2306807.1"/>
    </source>
</evidence>
<evidence type="ECO:0000256" key="1">
    <source>
        <dbReference type="SAM" id="MobiDB-lite"/>
    </source>
</evidence>
<proteinExistence type="predicted"/>
<dbReference type="EMBL" id="JAHRIP010066575">
    <property type="protein sequence ID" value="MEQ2306807.1"/>
    <property type="molecule type" value="Genomic_DNA"/>
</dbReference>
<sequence>MPVPTPDNPQDPNPNPDLDQKAHFLSRPLTANGGVKRPQAYLCLLKCGVDACCCSVDLKRKTGKPFLRKDVGKTSRQQEEELSCMIFIVYLVNWEILSKFDLVGDNFGTEPNLYVHT</sequence>
<comment type="caution">
    <text evidence="2">The sequence shown here is derived from an EMBL/GenBank/DDBJ whole genome shotgun (WGS) entry which is preliminary data.</text>
</comment>
<feature type="region of interest" description="Disordered" evidence="1">
    <location>
        <begin position="1"/>
        <end position="21"/>
    </location>
</feature>
<evidence type="ECO:0000313" key="3">
    <source>
        <dbReference type="Proteomes" id="UP001469553"/>
    </source>
</evidence>
<name>A0ABV0ZKP5_9TELE</name>
<accession>A0ABV0ZKP5</accession>
<reference evidence="2 3" key="1">
    <citation type="submission" date="2021-06" db="EMBL/GenBank/DDBJ databases">
        <authorList>
            <person name="Palmer J.M."/>
        </authorList>
    </citation>
    <scope>NUCLEOTIDE SEQUENCE [LARGE SCALE GENOMIC DNA]</scope>
    <source>
        <strain evidence="2 3">AS_MEX2019</strain>
        <tissue evidence="2">Muscle</tissue>
    </source>
</reference>
<organism evidence="2 3">
    <name type="scientific">Ameca splendens</name>
    <dbReference type="NCBI Taxonomy" id="208324"/>
    <lineage>
        <taxon>Eukaryota</taxon>
        <taxon>Metazoa</taxon>
        <taxon>Chordata</taxon>
        <taxon>Craniata</taxon>
        <taxon>Vertebrata</taxon>
        <taxon>Euteleostomi</taxon>
        <taxon>Actinopterygii</taxon>
        <taxon>Neopterygii</taxon>
        <taxon>Teleostei</taxon>
        <taxon>Neoteleostei</taxon>
        <taxon>Acanthomorphata</taxon>
        <taxon>Ovalentaria</taxon>
        <taxon>Atherinomorphae</taxon>
        <taxon>Cyprinodontiformes</taxon>
        <taxon>Goodeidae</taxon>
        <taxon>Ameca</taxon>
    </lineage>
</organism>
<gene>
    <name evidence="2" type="ORF">AMECASPLE_012037</name>
</gene>